<dbReference type="GO" id="GO:0005615">
    <property type="term" value="C:extracellular space"/>
    <property type="evidence" value="ECO:0007669"/>
    <property type="project" value="TreeGrafter"/>
</dbReference>
<evidence type="ECO:0000256" key="2">
    <source>
        <dbReference type="ARBA" id="ARBA00022525"/>
    </source>
</evidence>
<dbReference type="InterPro" id="IPR000566">
    <property type="entry name" value="Lipocln_cytosolic_FA-bd_dom"/>
</dbReference>
<feature type="chain" id="PRO_5010534110" evidence="6">
    <location>
        <begin position="19"/>
        <end position="231"/>
    </location>
</feature>
<evidence type="ECO:0000256" key="5">
    <source>
        <dbReference type="RuleBase" id="RU003695"/>
    </source>
</evidence>
<dbReference type="GeneID" id="102388367"/>
<accession>A0A1U8DAG6</accession>
<evidence type="ECO:0000256" key="1">
    <source>
        <dbReference type="ARBA" id="ARBA00004613"/>
    </source>
</evidence>
<dbReference type="PANTHER" id="PTHR11967">
    <property type="entry name" value="ALPHA-1-ACID GLYCOPROTEIN"/>
    <property type="match status" value="1"/>
</dbReference>
<evidence type="ECO:0000256" key="4">
    <source>
        <dbReference type="ARBA" id="ARBA00023180"/>
    </source>
</evidence>
<keyword evidence="8" id="KW-1185">Reference proteome</keyword>
<proteinExistence type="inferred from homology"/>
<sequence>MVLGCIVAVLNLLPLLRANPLHCDFQVPQIPDNTTGSKLLGKWFYVAGASQFPRHWLEMTLIDNGYLQVDPNEQGQELFISQHVSAMDECLTSNSTYFEVTVDHVTLIKNVQNRHTVGKLMNSSSEDILLIQIEMQKEKNYTGLYLYARKQPPSKVHLNELRNHAECLGLSEDQIVYAPWKKVKFSLGIRKSHCLVCSVLRHQDTLQLGENKRLQSILLKMSQIAVHHQRV</sequence>
<dbReference type="InParanoid" id="A0A1U8DAG6"/>
<dbReference type="AlphaFoldDB" id="A0A1U8DAG6"/>
<dbReference type="PROSITE" id="PS00213">
    <property type="entry name" value="LIPOCALIN"/>
    <property type="match status" value="1"/>
</dbReference>
<protein>
    <submittedName>
        <fullName evidence="9">Alpha-1-acid glycoprotein 1-like</fullName>
    </submittedName>
</protein>
<comment type="similarity">
    <text evidence="5">Belongs to the calycin superfamily. Lipocalin family.</text>
</comment>
<comment type="subcellular location">
    <subcellularLocation>
        <location evidence="1">Secreted</location>
    </subcellularLocation>
</comment>
<dbReference type="SUPFAM" id="SSF50814">
    <property type="entry name" value="Lipocalins"/>
    <property type="match status" value="1"/>
</dbReference>
<gene>
    <name evidence="9" type="primary">LOC102388367</name>
</gene>
<evidence type="ECO:0000259" key="7">
    <source>
        <dbReference type="Pfam" id="PF00061"/>
    </source>
</evidence>
<dbReference type="OrthoDB" id="8678705at2759"/>
<keyword evidence="2" id="KW-0964">Secreted</keyword>
<dbReference type="InterPro" id="IPR012674">
    <property type="entry name" value="Calycin"/>
</dbReference>
<dbReference type="KEGG" id="asn:102388367"/>
<evidence type="ECO:0000313" key="8">
    <source>
        <dbReference type="Proteomes" id="UP000189705"/>
    </source>
</evidence>
<dbReference type="Gene3D" id="2.40.128.20">
    <property type="match status" value="1"/>
</dbReference>
<dbReference type="PANTHER" id="PTHR11967:SF2">
    <property type="entry name" value="ALPHA-1-ACID GLYCOPROTEIN 1"/>
    <property type="match status" value="1"/>
</dbReference>
<dbReference type="InterPro" id="IPR022272">
    <property type="entry name" value="Lipocalin_CS"/>
</dbReference>
<keyword evidence="3 6" id="KW-0732">Signal</keyword>
<evidence type="ECO:0000256" key="6">
    <source>
        <dbReference type="SAM" id="SignalP"/>
    </source>
</evidence>
<evidence type="ECO:0000313" key="9">
    <source>
        <dbReference type="RefSeq" id="XP_014378253.1"/>
    </source>
</evidence>
<dbReference type="Pfam" id="PF00061">
    <property type="entry name" value="Lipocalin"/>
    <property type="match status" value="1"/>
</dbReference>
<reference evidence="9" key="1">
    <citation type="submission" date="2025-08" db="UniProtKB">
        <authorList>
            <consortium name="RefSeq"/>
        </authorList>
    </citation>
    <scope>IDENTIFICATION</scope>
</reference>
<feature type="domain" description="Lipocalin/cytosolic fatty-acid binding" evidence="7">
    <location>
        <begin position="41"/>
        <end position="181"/>
    </location>
</feature>
<evidence type="ECO:0000256" key="3">
    <source>
        <dbReference type="ARBA" id="ARBA00022729"/>
    </source>
</evidence>
<keyword evidence="4" id="KW-0325">Glycoprotein</keyword>
<dbReference type="RefSeq" id="XP_014378253.1">
    <property type="nucleotide sequence ID" value="XM_014522767.2"/>
</dbReference>
<organism evidence="8 9">
    <name type="scientific">Alligator sinensis</name>
    <name type="common">Chinese alligator</name>
    <dbReference type="NCBI Taxonomy" id="38654"/>
    <lineage>
        <taxon>Eukaryota</taxon>
        <taxon>Metazoa</taxon>
        <taxon>Chordata</taxon>
        <taxon>Craniata</taxon>
        <taxon>Vertebrata</taxon>
        <taxon>Euteleostomi</taxon>
        <taxon>Archelosauria</taxon>
        <taxon>Archosauria</taxon>
        <taxon>Crocodylia</taxon>
        <taxon>Alligatoridae</taxon>
        <taxon>Alligatorinae</taxon>
        <taxon>Alligator</taxon>
    </lineage>
</organism>
<dbReference type="Proteomes" id="UP000189705">
    <property type="component" value="Unplaced"/>
</dbReference>
<name>A0A1U8DAG6_ALLSI</name>
<feature type="signal peptide" evidence="6">
    <location>
        <begin position="1"/>
        <end position="18"/>
    </location>
</feature>